<evidence type="ECO:0000313" key="1">
    <source>
        <dbReference type="EMBL" id="KOF12960.1"/>
    </source>
</evidence>
<gene>
    <name evidence="1" type="ORF">AC244_32505</name>
</gene>
<dbReference type="Proteomes" id="UP000037425">
    <property type="component" value="Unassembled WGS sequence"/>
</dbReference>
<reference evidence="2" key="1">
    <citation type="submission" date="2015-07" db="EMBL/GenBank/DDBJ databases">
        <title>Whole genome sequence of an Ensifer adhaerens strain isolated from a cave pool in the Wind Cave National Park.</title>
        <authorList>
            <person name="Eng W.W.H."/>
            <person name="Gan H.M."/>
            <person name="Barton H.A."/>
            <person name="Savka M.A."/>
        </authorList>
    </citation>
    <scope>NUCLEOTIDE SEQUENCE [LARGE SCALE GENOMIC DNA]</scope>
    <source>
        <strain evidence="2">SD006</strain>
    </source>
</reference>
<organism evidence="1 2">
    <name type="scientific">Ensifer adhaerens</name>
    <name type="common">Sinorhizobium morelense</name>
    <dbReference type="NCBI Taxonomy" id="106592"/>
    <lineage>
        <taxon>Bacteria</taxon>
        <taxon>Pseudomonadati</taxon>
        <taxon>Pseudomonadota</taxon>
        <taxon>Alphaproteobacteria</taxon>
        <taxon>Hyphomicrobiales</taxon>
        <taxon>Rhizobiaceae</taxon>
        <taxon>Sinorhizobium/Ensifer group</taxon>
        <taxon>Ensifer</taxon>
    </lineage>
</organism>
<proteinExistence type="predicted"/>
<name>A0A0L8BEH7_ENSAD</name>
<comment type="caution">
    <text evidence="1">The sequence shown here is derived from an EMBL/GenBank/DDBJ whole genome shotgun (WGS) entry which is preliminary data.</text>
</comment>
<accession>A0A0L8BEH7</accession>
<sequence length="359" mass="40503">MVPWTIQHSAMNFSVHKDSGAEIHGYLVPDGFSTKPKIIVRLNGSAESIVIDCWIHVDGAYAQGLHETGDVAFVLNDENVPGISTAPKVEISDPETGLIFYRRAAPQDIPKKVLRVETSYVPHSELDLSLKKHFQFFEHRVERYGFETVRQMLEILHQPSIYIAGRILLKNFRVYIDYNIDVTMIGLRDPFYELALRLIIFSRYSQHKFAFVSERDKSIFKPIIECFNGLDTRDEAVVRRAIRQAPKDTLAVLSSPFTQQLVAANPSEPAQLDSVVGALDALSQFTLFDSGQDDTSYAKNISELLGLPEGSVQMRAQLEAVHQLADILREISTAAHLLESDLILFHFIQKAQQRAHRGD</sequence>
<evidence type="ECO:0000313" key="2">
    <source>
        <dbReference type="Proteomes" id="UP000037425"/>
    </source>
</evidence>
<protein>
    <submittedName>
        <fullName evidence="1">Uncharacterized protein</fullName>
    </submittedName>
</protein>
<dbReference type="EMBL" id="LGAP01000044">
    <property type="protein sequence ID" value="KOF12960.1"/>
    <property type="molecule type" value="Genomic_DNA"/>
</dbReference>
<dbReference type="AlphaFoldDB" id="A0A0L8BEH7"/>
<dbReference type="PATRIC" id="fig|106592.7.peg.5973"/>